<keyword evidence="2" id="KW-1185">Reference proteome</keyword>
<accession>A0ACD3AH54</accession>
<reference evidence="1 2" key="1">
    <citation type="journal article" date="2019" name="Nat. Ecol. Evol.">
        <title>Megaphylogeny resolves global patterns of mushroom evolution.</title>
        <authorList>
            <person name="Varga T."/>
            <person name="Krizsan K."/>
            <person name="Foldi C."/>
            <person name="Dima B."/>
            <person name="Sanchez-Garcia M."/>
            <person name="Sanchez-Ramirez S."/>
            <person name="Szollosi G.J."/>
            <person name="Szarkandi J.G."/>
            <person name="Papp V."/>
            <person name="Albert L."/>
            <person name="Andreopoulos W."/>
            <person name="Angelini C."/>
            <person name="Antonin V."/>
            <person name="Barry K.W."/>
            <person name="Bougher N.L."/>
            <person name="Buchanan P."/>
            <person name="Buyck B."/>
            <person name="Bense V."/>
            <person name="Catcheside P."/>
            <person name="Chovatia M."/>
            <person name="Cooper J."/>
            <person name="Damon W."/>
            <person name="Desjardin D."/>
            <person name="Finy P."/>
            <person name="Geml J."/>
            <person name="Haridas S."/>
            <person name="Hughes K."/>
            <person name="Justo A."/>
            <person name="Karasinski D."/>
            <person name="Kautmanova I."/>
            <person name="Kiss B."/>
            <person name="Kocsube S."/>
            <person name="Kotiranta H."/>
            <person name="LaButti K.M."/>
            <person name="Lechner B.E."/>
            <person name="Liimatainen K."/>
            <person name="Lipzen A."/>
            <person name="Lukacs Z."/>
            <person name="Mihaltcheva S."/>
            <person name="Morgado L.N."/>
            <person name="Niskanen T."/>
            <person name="Noordeloos M.E."/>
            <person name="Ohm R.A."/>
            <person name="Ortiz-Santana B."/>
            <person name="Ovrebo C."/>
            <person name="Racz N."/>
            <person name="Riley R."/>
            <person name="Savchenko A."/>
            <person name="Shiryaev A."/>
            <person name="Soop K."/>
            <person name="Spirin V."/>
            <person name="Szebenyi C."/>
            <person name="Tomsovsky M."/>
            <person name="Tulloss R.E."/>
            <person name="Uehling J."/>
            <person name="Grigoriev I.V."/>
            <person name="Vagvolgyi C."/>
            <person name="Papp T."/>
            <person name="Martin F.M."/>
            <person name="Miettinen O."/>
            <person name="Hibbett D.S."/>
            <person name="Nagy L.G."/>
        </authorList>
    </citation>
    <scope>NUCLEOTIDE SEQUENCE [LARGE SCALE GENOMIC DNA]</scope>
    <source>
        <strain evidence="1 2">NL-1719</strain>
    </source>
</reference>
<evidence type="ECO:0000313" key="1">
    <source>
        <dbReference type="EMBL" id="TFK64944.1"/>
    </source>
</evidence>
<organism evidence="1 2">
    <name type="scientific">Pluteus cervinus</name>
    <dbReference type="NCBI Taxonomy" id="181527"/>
    <lineage>
        <taxon>Eukaryota</taxon>
        <taxon>Fungi</taxon>
        <taxon>Dikarya</taxon>
        <taxon>Basidiomycota</taxon>
        <taxon>Agaricomycotina</taxon>
        <taxon>Agaricomycetes</taxon>
        <taxon>Agaricomycetidae</taxon>
        <taxon>Agaricales</taxon>
        <taxon>Pluteineae</taxon>
        <taxon>Pluteaceae</taxon>
        <taxon>Pluteus</taxon>
    </lineage>
</organism>
<dbReference type="EMBL" id="ML208454">
    <property type="protein sequence ID" value="TFK64944.1"/>
    <property type="molecule type" value="Genomic_DNA"/>
</dbReference>
<gene>
    <name evidence="1" type="ORF">BDN72DRAFT_221051</name>
</gene>
<dbReference type="Proteomes" id="UP000308600">
    <property type="component" value="Unassembled WGS sequence"/>
</dbReference>
<name>A0ACD3AH54_9AGAR</name>
<protein>
    <submittedName>
        <fullName evidence="1">Uncharacterized protein</fullName>
    </submittedName>
</protein>
<sequence length="93" mass="10710">MLQVMHVTMVLLVEAERPVRGSCWSMWGTGYHHHMRSCRFLSARLVLQESPASSDVLRARLTDFTFPFDCLGRQRKTRSGHFSTLALQMLQCP</sequence>
<proteinExistence type="predicted"/>
<evidence type="ECO:0000313" key="2">
    <source>
        <dbReference type="Proteomes" id="UP000308600"/>
    </source>
</evidence>